<keyword evidence="5" id="KW-0472">Membrane</keyword>
<dbReference type="PROSITE" id="PS50297">
    <property type="entry name" value="ANK_REP_REGION"/>
    <property type="match status" value="7"/>
</dbReference>
<dbReference type="SUPFAM" id="SSF48403">
    <property type="entry name" value="Ankyrin repeat"/>
    <property type="match status" value="1"/>
</dbReference>
<protein>
    <submittedName>
        <fullName evidence="6">Ankyrin 2,3/unc44-like protein</fullName>
    </submittedName>
</protein>
<dbReference type="EMBL" id="FJ483464">
    <property type="protein sequence ID" value="ACS15395.1"/>
    <property type="molecule type" value="Genomic_DNA"/>
</dbReference>
<dbReference type="PRINTS" id="PR01415">
    <property type="entry name" value="ANKYRIN"/>
</dbReference>
<organism evidence="6">
    <name type="scientific">uncultured bacterium FLS12</name>
    <dbReference type="NCBI Taxonomy" id="651659"/>
    <lineage>
        <taxon>Bacteria</taxon>
        <taxon>environmental samples</taxon>
    </lineage>
</organism>
<feature type="repeat" description="ANK" evidence="3">
    <location>
        <begin position="257"/>
        <end position="289"/>
    </location>
</feature>
<feature type="repeat" description="ANK" evidence="3">
    <location>
        <begin position="224"/>
        <end position="256"/>
    </location>
</feature>
<evidence type="ECO:0000256" key="1">
    <source>
        <dbReference type="ARBA" id="ARBA00022737"/>
    </source>
</evidence>
<evidence type="ECO:0000256" key="5">
    <source>
        <dbReference type="SAM" id="Phobius"/>
    </source>
</evidence>
<keyword evidence="1" id="KW-0677">Repeat</keyword>
<dbReference type="PANTHER" id="PTHR24171:SF9">
    <property type="entry name" value="ANKYRIN REPEAT DOMAIN-CONTAINING PROTEIN 39"/>
    <property type="match status" value="1"/>
</dbReference>
<dbReference type="Pfam" id="PF00023">
    <property type="entry name" value="Ank"/>
    <property type="match status" value="1"/>
</dbReference>
<feature type="repeat" description="ANK" evidence="3">
    <location>
        <begin position="290"/>
        <end position="322"/>
    </location>
</feature>
<dbReference type="PROSITE" id="PS50088">
    <property type="entry name" value="ANK_REPEAT"/>
    <property type="match status" value="7"/>
</dbReference>
<feature type="region of interest" description="Disordered" evidence="4">
    <location>
        <begin position="1"/>
        <end position="20"/>
    </location>
</feature>
<feature type="repeat" description="ANK" evidence="3">
    <location>
        <begin position="154"/>
        <end position="186"/>
    </location>
</feature>
<keyword evidence="5" id="KW-1133">Transmembrane helix</keyword>
<proteinExistence type="predicted"/>
<dbReference type="InterPro" id="IPR036770">
    <property type="entry name" value="Ankyrin_rpt-contain_sf"/>
</dbReference>
<evidence type="ECO:0000256" key="4">
    <source>
        <dbReference type="SAM" id="MobiDB-lite"/>
    </source>
</evidence>
<dbReference type="AlphaFoldDB" id="C5HLB7"/>
<dbReference type="PANTHER" id="PTHR24171">
    <property type="entry name" value="ANKYRIN REPEAT DOMAIN-CONTAINING PROTEIN 39-RELATED"/>
    <property type="match status" value="1"/>
</dbReference>
<feature type="repeat" description="ANK" evidence="3">
    <location>
        <begin position="84"/>
        <end position="116"/>
    </location>
</feature>
<accession>C5HLB7</accession>
<reference evidence="6" key="1">
    <citation type="journal article" date="2010" name="FEMS Microbiol. Ecol.">
        <title>Novel lipolytic genes from the microbial metagenomic library of the South China Sea marine sediment.</title>
        <authorList>
            <person name="Hu Y."/>
            <person name="Fu C."/>
            <person name="Huang Y."/>
            <person name="Yin Y."/>
            <person name="Cheng G."/>
            <person name="Lei F."/>
            <person name="Lu N."/>
            <person name="Li J."/>
            <person name="Ashforth E.J."/>
            <person name="Zhang L."/>
            <person name="Zhu B."/>
        </authorList>
    </citation>
    <scope>NUCLEOTIDE SEQUENCE</scope>
</reference>
<feature type="repeat" description="ANK" evidence="3">
    <location>
        <begin position="191"/>
        <end position="223"/>
    </location>
</feature>
<dbReference type="Pfam" id="PF12796">
    <property type="entry name" value="Ank_2"/>
    <property type="match status" value="3"/>
</dbReference>
<evidence type="ECO:0000256" key="3">
    <source>
        <dbReference type="PROSITE-ProRule" id="PRU00023"/>
    </source>
</evidence>
<evidence type="ECO:0000256" key="2">
    <source>
        <dbReference type="ARBA" id="ARBA00023043"/>
    </source>
</evidence>
<sequence length="402" mass="43784">MMGAHPMCRRSRSGNEMNTRRCEKEGRVSKLWVVCIGIAVALAVCGVVLWPLLSSFHRVCALGVTSMVKFHIDHGVNVDGSDSDMRRPLMLAARNGDMEVVALLLDAGADVNARGYRRGKPWYTALHEAVSPGHLDIVKILLEHGANVDGNTDDSRRPLMLASWEGHTEIVQLLLEAGADVNARGYFEGKERDTALHQAAFCGYLGIVKALVENGAALDIVAPFSGTPLHQAAFCGHTNVIQYLLDHGANKEAIDDRQKTPLLEAVSGGKLPSVRLLVENGADLYAMNDRGNTPLHEAAGEGKLDIVEYLLEAGCDPNVKGKHGLTPLDYATMFSRTMESIGLPRSVQREFQRSLKEMSIKQMSETQRKNVLKVMDLLQEKTGRKGGIVGAAREGLNGGERE</sequence>
<keyword evidence="2 3" id="KW-0040">ANK repeat</keyword>
<name>C5HLB7_9BACT</name>
<keyword evidence="5" id="KW-0812">Transmembrane</keyword>
<dbReference type="SMART" id="SM00248">
    <property type="entry name" value="ANK"/>
    <property type="match status" value="8"/>
</dbReference>
<dbReference type="Gene3D" id="1.25.40.20">
    <property type="entry name" value="Ankyrin repeat-containing domain"/>
    <property type="match status" value="5"/>
</dbReference>
<dbReference type="InterPro" id="IPR002110">
    <property type="entry name" value="Ankyrin_rpt"/>
</dbReference>
<evidence type="ECO:0000313" key="6">
    <source>
        <dbReference type="EMBL" id="ACS15395.1"/>
    </source>
</evidence>
<feature type="repeat" description="ANK" evidence="3">
    <location>
        <begin position="121"/>
        <end position="153"/>
    </location>
</feature>
<feature type="transmembrane region" description="Helical" evidence="5">
    <location>
        <begin position="31"/>
        <end position="53"/>
    </location>
</feature>